<accession>A0A1H0PS41</accession>
<keyword evidence="2" id="KW-1185">Reference proteome</keyword>
<evidence type="ECO:0000313" key="1">
    <source>
        <dbReference type="EMBL" id="SDP07348.1"/>
    </source>
</evidence>
<dbReference type="Proteomes" id="UP000198795">
    <property type="component" value="Unassembled WGS sequence"/>
</dbReference>
<reference evidence="1 2" key="1">
    <citation type="submission" date="2016-10" db="EMBL/GenBank/DDBJ databases">
        <authorList>
            <person name="Varghese N."/>
            <person name="Submissions S."/>
        </authorList>
    </citation>
    <scope>NUCLEOTIDE SEQUENCE [LARGE SCALE GENOMIC DNA]</scope>
    <source>
        <strain evidence="1 2">CGMCC 1.6497</strain>
    </source>
</reference>
<gene>
    <name evidence="1" type="ORF">SAMN04488061_2119</name>
</gene>
<protein>
    <submittedName>
        <fullName evidence="1">Uncharacterized protein</fullName>
    </submittedName>
</protein>
<evidence type="ECO:0000313" key="2">
    <source>
        <dbReference type="Proteomes" id="UP000198795"/>
    </source>
</evidence>
<sequence length="134" mass="14882">MLSIHWPRQPFADEQAPSRWPLMAQSGPRLRYMNPTLLVRSDFSPFVVTDRSGSLHRQLTILLGQAAIVPGTCSSLMHDDIGGDRQAGTAHASQKVVCCLYEACLLNADIEPQQRRFDLWRPPTTLACGIPLKA</sequence>
<comment type="caution">
    <text evidence="1">The sequence shown here is derived from an EMBL/GenBank/DDBJ whole genome shotgun (WGS) entry which is preliminary data.</text>
</comment>
<proteinExistence type="predicted"/>
<organism evidence="1 2">
    <name type="scientific">Filomicrobium insigne</name>
    <dbReference type="NCBI Taxonomy" id="418854"/>
    <lineage>
        <taxon>Bacteria</taxon>
        <taxon>Pseudomonadati</taxon>
        <taxon>Pseudomonadota</taxon>
        <taxon>Alphaproteobacteria</taxon>
        <taxon>Hyphomicrobiales</taxon>
        <taxon>Hyphomicrobiaceae</taxon>
        <taxon>Filomicrobium</taxon>
    </lineage>
</organism>
<name>A0A1H0PS41_9HYPH</name>
<dbReference type="EMBL" id="FNJC01000003">
    <property type="protein sequence ID" value="SDP07348.1"/>
    <property type="molecule type" value="Genomic_DNA"/>
</dbReference>